<name>A0ABP6UJ94_9FLAO</name>
<protein>
    <submittedName>
        <fullName evidence="2">RteC domain-containing protein</fullName>
    </submittedName>
</protein>
<evidence type="ECO:0000256" key="1">
    <source>
        <dbReference type="SAM" id="Coils"/>
    </source>
</evidence>
<proteinExistence type="predicted"/>
<keyword evidence="1" id="KW-0175">Coiled coil</keyword>
<evidence type="ECO:0000313" key="2">
    <source>
        <dbReference type="EMBL" id="GAA3508518.1"/>
    </source>
</evidence>
<dbReference type="InterPro" id="IPR018534">
    <property type="entry name" value="Tet_reg_excision_RteC"/>
</dbReference>
<dbReference type="Pfam" id="PF09357">
    <property type="entry name" value="RteC"/>
    <property type="match status" value="1"/>
</dbReference>
<feature type="coiled-coil region" evidence="1">
    <location>
        <begin position="1"/>
        <end position="28"/>
    </location>
</feature>
<keyword evidence="3" id="KW-1185">Reference proteome</keyword>
<evidence type="ECO:0000313" key="3">
    <source>
        <dbReference type="Proteomes" id="UP001500459"/>
    </source>
</evidence>
<reference evidence="3" key="1">
    <citation type="journal article" date="2019" name="Int. J. Syst. Evol. Microbiol.">
        <title>The Global Catalogue of Microorganisms (GCM) 10K type strain sequencing project: providing services to taxonomists for standard genome sequencing and annotation.</title>
        <authorList>
            <consortium name="The Broad Institute Genomics Platform"/>
            <consortium name="The Broad Institute Genome Sequencing Center for Infectious Disease"/>
            <person name="Wu L."/>
            <person name="Ma J."/>
        </authorList>
    </citation>
    <scope>NUCLEOTIDE SEQUENCE [LARGE SCALE GENOMIC DNA]</scope>
    <source>
        <strain evidence="3">JCM 17106</strain>
    </source>
</reference>
<comment type="caution">
    <text evidence="2">The sequence shown here is derived from an EMBL/GenBank/DDBJ whole genome shotgun (WGS) entry which is preliminary data.</text>
</comment>
<dbReference type="RefSeq" id="WP_344926970.1">
    <property type="nucleotide sequence ID" value="NZ_BAABCW010000006.1"/>
</dbReference>
<sequence>MKEYKEVLKDLDTALEKLESVNQDILKKAELGIDITKQILKKTKKLTIENGFKNKKDEMFFFKEIKPKIYSKLIYFVKLYNIESKRPRSSNKSKEKYLNNHIDRLQDYFNDNLEFYHYYRRDATSLDEHYFLLGKTDIRLFPDNFHCFTDEEFSTSHDNTVATILAYDMLIAYLKTEIDNLNNTVEHSIVNKSYKLQSKLFWTAHKTDLIELIYALHSYGVINSGTADIKEMAEACETIFNVDLGDFYRTFLEIRSRKINQTKFLDKLKESLLQKMRDSDE</sequence>
<dbReference type="EMBL" id="BAABCW010000006">
    <property type="protein sequence ID" value="GAA3508518.1"/>
    <property type="molecule type" value="Genomic_DNA"/>
</dbReference>
<organism evidence="2 3">
    <name type="scientific">Aquimarina addita</name>
    <dbReference type="NCBI Taxonomy" id="870485"/>
    <lineage>
        <taxon>Bacteria</taxon>
        <taxon>Pseudomonadati</taxon>
        <taxon>Bacteroidota</taxon>
        <taxon>Flavobacteriia</taxon>
        <taxon>Flavobacteriales</taxon>
        <taxon>Flavobacteriaceae</taxon>
        <taxon>Aquimarina</taxon>
    </lineage>
</organism>
<accession>A0ABP6UJ94</accession>
<gene>
    <name evidence="2" type="ORF">GCM10022393_19870</name>
</gene>
<dbReference type="Proteomes" id="UP001500459">
    <property type="component" value="Unassembled WGS sequence"/>
</dbReference>